<dbReference type="Gene3D" id="3.20.20.100">
    <property type="entry name" value="NADP-dependent oxidoreductase domain"/>
    <property type="match status" value="1"/>
</dbReference>
<dbReference type="InterPro" id="IPR023210">
    <property type="entry name" value="NADP_OxRdtase_dom"/>
</dbReference>
<keyword evidence="3" id="KW-1185">Reference proteome</keyword>
<sequence length="355" mass="39630">MLEAFSNMELGQSGISVSSMIIGTSALGNLYEAKPYGQKLELVLGAMECFPSGVVFDTAGKYGAGMALEALGQALNDLQVPNDKVLISNKLGWKRTPLLGTEPTFERNVWKELDYDAVQDISYRGILNCFEEGNSLLRGYESQLVSIHDPDEYLDQAASPKDYEKRFADILEGYAALDELKQAGKVKAIGVGSKNWKVIQEIYQHYPLDWVMIANSMTIYQHPKELFDFMRLLEKNGVGIINSAVFHSGFLVGGDHFDYQKMSPTDPAFSQLYKWRNKFFTLCEAQAVIPAHACIQFALQLPGVSSLALNSTSTHRIQANASYCETLIPDSFWDLLKEQGIIADYLSEFNLNKIE</sequence>
<dbReference type="SUPFAM" id="SSF51430">
    <property type="entry name" value="NAD(P)-linked oxidoreductase"/>
    <property type="match status" value="1"/>
</dbReference>
<name>A0A1I7DQV0_9BACT</name>
<dbReference type="Pfam" id="PF00248">
    <property type="entry name" value="Aldo_ket_red"/>
    <property type="match status" value="1"/>
</dbReference>
<feature type="domain" description="NADP-dependent oxidoreductase" evidence="1">
    <location>
        <begin position="20"/>
        <end position="338"/>
    </location>
</feature>
<evidence type="ECO:0000313" key="3">
    <source>
        <dbReference type="Proteomes" id="UP000199673"/>
    </source>
</evidence>
<proteinExistence type="predicted"/>
<dbReference type="EMBL" id="FPBF01000007">
    <property type="protein sequence ID" value="SFU14016.1"/>
    <property type="molecule type" value="Genomic_DNA"/>
</dbReference>
<dbReference type="PANTHER" id="PTHR42686:SF1">
    <property type="entry name" value="GH17980P-RELATED"/>
    <property type="match status" value="1"/>
</dbReference>
<dbReference type="CDD" id="cd19152">
    <property type="entry name" value="AKR_AKR15A"/>
    <property type="match status" value="1"/>
</dbReference>
<dbReference type="GO" id="GO:0005829">
    <property type="term" value="C:cytosol"/>
    <property type="evidence" value="ECO:0007669"/>
    <property type="project" value="TreeGrafter"/>
</dbReference>
<evidence type="ECO:0000259" key="1">
    <source>
        <dbReference type="Pfam" id="PF00248"/>
    </source>
</evidence>
<dbReference type="STRING" id="305507.SAMN04489724_4304"/>
<gene>
    <name evidence="2" type="ORF">SAMN04489724_4304</name>
</gene>
<protein>
    <submittedName>
        <fullName evidence="2">D-threo-aldose 1-dehydrogenase</fullName>
    </submittedName>
</protein>
<dbReference type="PANTHER" id="PTHR42686">
    <property type="entry name" value="GH17980P-RELATED"/>
    <property type="match status" value="1"/>
</dbReference>
<evidence type="ECO:0000313" key="2">
    <source>
        <dbReference type="EMBL" id="SFU14016.1"/>
    </source>
</evidence>
<organism evidence="2 3">
    <name type="scientific">Algoriphagus locisalis</name>
    <dbReference type="NCBI Taxonomy" id="305507"/>
    <lineage>
        <taxon>Bacteria</taxon>
        <taxon>Pseudomonadati</taxon>
        <taxon>Bacteroidota</taxon>
        <taxon>Cytophagia</taxon>
        <taxon>Cytophagales</taxon>
        <taxon>Cyclobacteriaceae</taxon>
        <taxon>Algoriphagus</taxon>
    </lineage>
</organism>
<dbReference type="AlphaFoldDB" id="A0A1I7DQV0"/>
<dbReference type="Proteomes" id="UP000199673">
    <property type="component" value="Unassembled WGS sequence"/>
</dbReference>
<dbReference type="InterPro" id="IPR020471">
    <property type="entry name" value="AKR"/>
</dbReference>
<reference evidence="3" key="1">
    <citation type="submission" date="2016-10" db="EMBL/GenBank/DDBJ databases">
        <authorList>
            <person name="Varghese N."/>
            <person name="Submissions S."/>
        </authorList>
    </citation>
    <scope>NUCLEOTIDE SEQUENCE [LARGE SCALE GENOMIC DNA]</scope>
    <source>
        <strain evidence="3">DSM 23445</strain>
    </source>
</reference>
<dbReference type="GO" id="GO:0016491">
    <property type="term" value="F:oxidoreductase activity"/>
    <property type="evidence" value="ECO:0007669"/>
    <property type="project" value="InterPro"/>
</dbReference>
<accession>A0A1I7DQV0</accession>
<dbReference type="InterPro" id="IPR036812">
    <property type="entry name" value="NAD(P)_OxRdtase_dom_sf"/>
</dbReference>